<dbReference type="EMBL" id="CAJNOC010001040">
    <property type="protein sequence ID" value="CAF0829274.1"/>
    <property type="molecule type" value="Genomic_DNA"/>
</dbReference>
<protein>
    <recommendedName>
        <fullName evidence="3">Reverse transcriptase/retrotransposon-derived protein RNase H-like domain-containing protein</fullName>
    </recommendedName>
</protein>
<reference evidence="1" key="1">
    <citation type="submission" date="2021-02" db="EMBL/GenBank/DDBJ databases">
        <authorList>
            <person name="Nowell W R."/>
        </authorList>
    </citation>
    <scope>NUCLEOTIDE SEQUENCE</scope>
    <source>
        <strain evidence="1">Ploen Becks lab</strain>
    </source>
</reference>
<dbReference type="SUPFAM" id="SSF56672">
    <property type="entry name" value="DNA/RNA polymerases"/>
    <property type="match status" value="1"/>
</dbReference>
<dbReference type="Gene3D" id="3.30.70.270">
    <property type="match status" value="1"/>
</dbReference>
<proteinExistence type="predicted"/>
<dbReference type="Proteomes" id="UP000663879">
    <property type="component" value="Unassembled WGS sequence"/>
</dbReference>
<keyword evidence="2" id="KW-1185">Reference proteome</keyword>
<evidence type="ECO:0000313" key="1">
    <source>
        <dbReference type="EMBL" id="CAF0829274.1"/>
    </source>
</evidence>
<gene>
    <name evidence="1" type="ORF">OXX778_LOCUS7877</name>
</gene>
<dbReference type="OrthoDB" id="10068564at2759"/>
<sequence length="74" mass="8358">MHRDGSKISISKPLWDLTRNNAKFEWTTDHQSCFEQLKNGLIQAVSYFDCNWDTQVTVDAGPDSIGGVRTKSDP</sequence>
<dbReference type="InterPro" id="IPR043502">
    <property type="entry name" value="DNA/RNA_pol_sf"/>
</dbReference>
<accession>A0A813UWE9</accession>
<evidence type="ECO:0008006" key="3">
    <source>
        <dbReference type="Google" id="ProtNLM"/>
    </source>
</evidence>
<dbReference type="InterPro" id="IPR043128">
    <property type="entry name" value="Rev_trsase/Diguanyl_cyclase"/>
</dbReference>
<comment type="caution">
    <text evidence="1">The sequence shown here is derived from an EMBL/GenBank/DDBJ whole genome shotgun (WGS) entry which is preliminary data.</text>
</comment>
<dbReference type="AlphaFoldDB" id="A0A813UWE9"/>
<name>A0A813UWE9_9BILA</name>
<organism evidence="1 2">
    <name type="scientific">Brachionus calyciflorus</name>
    <dbReference type="NCBI Taxonomy" id="104777"/>
    <lineage>
        <taxon>Eukaryota</taxon>
        <taxon>Metazoa</taxon>
        <taxon>Spiralia</taxon>
        <taxon>Gnathifera</taxon>
        <taxon>Rotifera</taxon>
        <taxon>Eurotatoria</taxon>
        <taxon>Monogononta</taxon>
        <taxon>Pseudotrocha</taxon>
        <taxon>Ploima</taxon>
        <taxon>Brachionidae</taxon>
        <taxon>Brachionus</taxon>
    </lineage>
</organism>
<evidence type="ECO:0000313" key="2">
    <source>
        <dbReference type="Proteomes" id="UP000663879"/>
    </source>
</evidence>